<evidence type="ECO:0000259" key="1">
    <source>
        <dbReference type="PROSITE" id="PS50280"/>
    </source>
</evidence>
<dbReference type="InterPro" id="IPR001214">
    <property type="entry name" value="SET_dom"/>
</dbReference>
<protein>
    <recommendedName>
        <fullName evidence="1">SET domain-containing protein</fullName>
    </recommendedName>
</protein>
<dbReference type="Pfam" id="PF00856">
    <property type="entry name" value="SET"/>
    <property type="match status" value="1"/>
</dbReference>
<dbReference type="EMBL" id="HBIZ01048854">
    <property type="protein sequence ID" value="CAE0778631.1"/>
    <property type="molecule type" value="Transcribed_RNA"/>
</dbReference>
<dbReference type="PANTHER" id="PTHR47436:SF1">
    <property type="entry name" value="SET DOMAIN-CONTAINING PROTEIN"/>
    <property type="match status" value="1"/>
</dbReference>
<dbReference type="PROSITE" id="PS50280">
    <property type="entry name" value="SET"/>
    <property type="match status" value="1"/>
</dbReference>
<organism evidence="2">
    <name type="scientific">Chrysotila carterae</name>
    <name type="common">Marine alga</name>
    <name type="synonym">Syracosphaera carterae</name>
    <dbReference type="NCBI Taxonomy" id="13221"/>
    <lineage>
        <taxon>Eukaryota</taxon>
        <taxon>Haptista</taxon>
        <taxon>Haptophyta</taxon>
        <taxon>Prymnesiophyceae</taxon>
        <taxon>Isochrysidales</taxon>
        <taxon>Isochrysidaceae</taxon>
        <taxon>Chrysotila</taxon>
    </lineage>
</organism>
<dbReference type="InterPro" id="IPR044237">
    <property type="entry name" value="ATXR2-like"/>
</dbReference>
<dbReference type="GO" id="GO:0008168">
    <property type="term" value="F:methyltransferase activity"/>
    <property type="evidence" value="ECO:0007669"/>
    <property type="project" value="InterPro"/>
</dbReference>
<evidence type="ECO:0000313" key="2">
    <source>
        <dbReference type="EMBL" id="CAE0778631.1"/>
    </source>
</evidence>
<dbReference type="CDD" id="cd20071">
    <property type="entry name" value="SET_SMYD"/>
    <property type="match status" value="1"/>
</dbReference>
<gene>
    <name evidence="2" type="ORF">PCAR00345_LOCUS31270</name>
</gene>
<dbReference type="Gene3D" id="2.170.270.10">
    <property type="entry name" value="SET domain"/>
    <property type="match status" value="1"/>
</dbReference>
<dbReference type="AlphaFoldDB" id="A0A7S4BW14"/>
<dbReference type="PANTHER" id="PTHR47436">
    <property type="entry name" value="HISTONE-LYSINE N-METHYLTRANSFERASE ATXR2"/>
    <property type="match status" value="1"/>
</dbReference>
<sequence>MRQRKRREVNQDSAAIKTANKRLSMDMGVHGPDVVVVDSHESDRLKRPRSDDACLRGPSFSIRETEDRGRSMHATSSLCKNKTIITEIPMAALQLPESALQCTTCDRCLRAVGTIAEHLQLLAGRKDPPSLPLAEDDDGLLASLVRCRRRECDAVFCSADCEAKAHLEYHEPLCTSSPKRRRLLREFTKHALAENETFIFGGRLVASVHTRARRAQTACTVCHGLRRCCGACLDRAQAELAAFCRAVWWDITEPDFKGEGTADPALSEAAASVGAMGKPALGERTSLSAAERASFKRQLRSAAATSHELLVSAFEEPTSQWLTLHKWGEVLGLARRNCLCVEYASPVAEIIPTLRAWSASGAGRCARCRLVTPSRRGLADRSTMGANCSLRLMLCGCLWCSVCRGWTNPPRPLTPPIFERSRRSSTMRREISALLDALPTKSPSMLGTALYPNIACANHDCDPNAEVHFCDESALATLVATRSIAKGEEICISYIECKAPLQTRRTELREYGFLCSCRKCSQQAAWHRRLRSRHA</sequence>
<reference evidence="2" key="1">
    <citation type="submission" date="2021-01" db="EMBL/GenBank/DDBJ databases">
        <authorList>
            <person name="Corre E."/>
            <person name="Pelletier E."/>
            <person name="Niang G."/>
            <person name="Scheremetjew M."/>
            <person name="Finn R."/>
            <person name="Kale V."/>
            <person name="Holt S."/>
            <person name="Cochrane G."/>
            <person name="Meng A."/>
            <person name="Brown T."/>
            <person name="Cohen L."/>
        </authorList>
    </citation>
    <scope>NUCLEOTIDE SEQUENCE</scope>
    <source>
        <strain evidence="2">CCMP645</strain>
    </source>
</reference>
<name>A0A7S4BW14_CHRCT</name>
<accession>A0A7S4BW14</accession>
<dbReference type="SUPFAM" id="SSF82199">
    <property type="entry name" value="SET domain"/>
    <property type="match status" value="1"/>
</dbReference>
<proteinExistence type="predicted"/>
<feature type="domain" description="SET" evidence="1">
    <location>
        <begin position="58"/>
        <end position="495"/>
    </location>
</feature>
<dbReference type="InterPro" id="IPR046341">
    <property type="entry name" value="SET_dom_sf"/>
</dbReference>